<protein>
    <recommendedName>
        <fullName evidence="5">DUF438 domain-containing protein</fullName>
    </recommendedName>
</protein>
<dbReference type="PANTHER" id="PTHR39966">
    <property type="entry name" value="BLL2471 PROTEIN-RELATED"/>
    <property type="match status" value="1"/>
</dbReference>
<dbReference type="Pfam" id="PF04282">
    <property type="entry name" value="DUF438"/>
    <property type="match status" value="1"/>
</dbReference>
<reference evidence="3 4" key="1">
    <citation type="submission" date="2013-03" db="EMBL/GenBank/DDBJ databases">
        <title>The Genome Sequence of Enterococcus saccharolyticus ATCC_43076 (Illumina only assembly).</title>
        <authorList>
            <consortium name="The Broad Institute Genomics Platform"/>
            <consortium name="The Broad Institute Genome Sequencing Center for Infectious Disease"/>
            <person name="Earl A."/>
            <person name="Russ C."/>
            <person name="Gilmore M."/>
            <person name="Surin D."/>
            <person name="Walker B."/>
            <person name="Young S."/>
            <person name="Zeng Q."/>
            <person name="Gargeya S."/>
            <person name="Fitzgerald M."/>
            <person name="Haas B."/>
            <person name="Abouelleil A."/>
            <person name="Allen A.W."/>
            <person name="Alvarado L."/>
            <person name="Arachchi H.M."/>
            <person name="Berlin A.M."/>
            <person name="Chapman S.B."/>
            <person name="Gainer-Dewar J."/>
            <person name="Goldberg J."/>
            <person name="Griggs A."/>
            <person name="Gujja S."/>
            <person name="Hansen M."/>
            <person name="Howarth C."/>
            <person name="Imamovic A."/>
            <person name="Ireland A."/>
            <person name="Larimer J."/>
            <person name="McCowan C."/>
            <person name="Murphy C."/>
            <person name="Pearson M."/>
            <person name="Poon T.W."/>
            <person name="Priest M."/>
            <person name="Roberts A."/>
            <person name="Saif S."/>
            <person name="Shea T."/>
            <person name="Sisk P."/>
            <person name="Sykes S."/>
            <person name="Wortman J."/>
            <person name="Nusbaum C."/>
            <person name="Birren B."/>
        </authorList>
    </citation>
    <scope>NUCLEOTIDE SEQUENCE [LARGE SCALE GENOMIC DNA]</scope>
    <source>
        <strain evidence="3 4">ATCC 43076</strain>
    </source>
</reference>
<dbReference type="Proteomes" id="UP000014136">
    <property type="component" value="Unassembled WGS sequence"/>
</dbReference>
<dbReference type="HOGENOM" id="CLU_026706_1_0_9"/>
<accession>S0JQD5</accession>
<evidence type="ECO:0000259" key="2">
    <source>
        <dbReference type="Pfam" id="PF04282"/>
    </source>
</evidence>
<dbReference type="InterPro" id="IPR012312">
    <property type="entry name" value="Hemerythrin-like"/>
</dbReference>
<dbReference type="Gene3D" id="3.30.450.20">
    <property type="entry name" value="PAS domain"/>
    <property type="match status" value="1"/>
</dbReference>
<dbReference type="GO" id="GO:0005886">
    <property type="term" value="C:plasma membrane"/>
    <property type="evidence" value="ECO:0007669"/>
    <property type="project" value="TreeGrafter"/>
</dbReference>
<dbReference type="PANTHER" id="PTHR39966:SF3">
    <property type="entry name" value="DUF438 DOMAIN-CONTAINING PROTEIN"/>
    <property type="match status" value="1"/>
</dbReference>
<keyword evidence="4" id="KW-1185">Reference proteome</keyword>
<evidence type="ECO:0000259" key="1">
    <source>
        <dbReference type="Pfam" id="PF01814"/>
    </source>
</evidence>
<evidence type="ECO:0000313" key="4">
    <source>
        <dbReference type="Proteomes" id="UP000014136"/>
    </source>
</evidence>
<dbReference type="eggNOG" id="COG2461">
    <property type="taxonomic scope" value="Bacteria"/>
</dbReference>
<dbReference type="SUPFAM" id="SSF55785">
    <property type="entry name" value="PYP-like sensor domain (PAS domain)"/>
    <property type="match status" value="1"/>
</dbReference>
<name>S0JQD5_9ENTE</name>
<dbReference type="InterPro" id="IPR007380">
    <property type="entry name" value="DUF438"/>
</dbReference>
<proteinExistence type="predicted"/>
<dbReference type="EMBL" id="AHYT01000001">
    <property type="protein sequence ID" value="EOT30745.1"/>
    <property type="molecule type" value="Genomic_DNA"/>
</dbReference>
<gene>
    <name evidence="3" type="ORF">OMQ_00449</name>
</gene>
<feature type="domain" description="Hemerythrin-like" evidence="1">
    <location>
        <begin position="91"/>
        <end position="219"/>
    </location>
</feature>
<evidence type="ECO:0008006" key="5">
    <source>
        <dbReference type="Google" id="ProtNLM"/>
    </source>
</evidence>
<dbReference type="RefSeq" id="WP_016174260.1">
    <property type="nucleotide sequence ID" value="NZ_KE136389.1"/>
</dbReference>
<organism evidence="3 4">
    <name type="scientific">Enterococcus saccharolyticus subsp. saccharolyticus ATCC 43076</name>
    <dbReference type="NCBI Taxonomy" id="1139996"/>
    <lineage>
        <taxon>Bacteria</taxon>
        <taxon>Bacillati</taxon>
        <taxon>Bacillota</taxon>
        <taxon>Bacilli</taxon>
        <taxon>Lactobacillales</taxon>
        <taxon>Enterococcaceae</taxon>
        <taxon>Enterococcus</taxon>
    </lineage>
</organism>
<dbReference type="Pfam" id="PF13596">
    <property type="entry name" value="PAS_10"/>
    <property type="match status" value="1"/>
</dbReference>
<dbReference type="InterPro" id="IPR035965">
    <property type="entry name" value="PAS-like_dom_sf"/>
</dbReference>
<dbReference type="PATRIC" id="fig|1139996.3.peg.443"/>
<evidence type="ECO:0000313" key="3">
    <source>
        <dbReference type="EMBL" id="EOT30745.1"/>
    </source>
</evidence>
<dbReference type="Gene3D" id="1.20.120.520">
    <property type="entry name" value="nmb1532 protein domain like"/>
    <property type="match status" value="1"/>
</dbReference>
<feature type="domain" description="DUF438" evidence="2">
    <location>
        <begin position="13"/>
        <end position="77"/>
    </location>
</feature>
<dbReference type="Pfam" id="PF01814">
    <property type="entry name" value="Hemerythrin"/>
    <property type="match status" value="1"/>
</dbReference>
<comment type="caution">
    <text evidence="3">The sequence shown here is derived from an EMBL/GenBank/DDBJ whole genome shotgun (WGS) entry which is preliminary data.</text>
</comment>
<dbReference type="AlphaFoldDB" id="S0JQD5"/>
<dbReference type="STRING" id="41997.RV16_GL002516"/>
<dbReference type="OrthoDB" id="9769774at2"/>
<sequence length="441" mass="50311">MERTREERQKRIVEILSLLHEGGSFEEAKRLFNEEFDGVDVTEITAAEKALIQSGLNPAEIQKLCNIHAAVFKGSINDIHHSSAAYAQPGHPVHTLKLENQVLQSLLTDEIDSLLVKISKGDWSVKERLISALMDLLQIDKHYTRKETLIFAYMEKYGITAPPQVMWGVDDDIRAMIKELVTYAKNEKVAYNPLVEKWETVKNEIEEMIFKEEEIMVPMTLDVFHLKDWENIAADSFEIGFSYIPDPLPFTASTEALAKEVEREPLRLAAIQQAKETTDAIAVGLKSESIAMEETYDWEQTNTADTVVLPTGVLQLNQLIALFQALPVDLTYVDANDRVRFYSEGKERIFPRTKSVIGRQVVNCHPPKSMHMVQQILDDFRSGAREQADFWIDLGPKKIYIRYFALKDEKRTYLGCLEVTQDITDIQTLAGQNRLLEGFTN</sequence>